<comment type="similarity">
    <text evidence="7">Belongs to the MurCDEF family.</text>
</comment>
<keyword evidence="7" id="KW-0132">Cell division</keyword>
<sequence>MDCADLFKNKRITLLGLGLLGRGVGDAEFLAQCGAQVTVTDKKTEAELAASVEKLKQYSNVTFHLGGHDSRDFTDTDLVIKAAGVRLDSPEIAAARAAGVPVMMSTALFAKYAMEAGAKIVGITGTRGKTTVAHMIHDSLISAFAKASADRRAFLGGNVRGISTLAMLPDVKAGDVVVLELDSWQLQGFGDLKISPNVAVFTNLMPDHMNYYDTDMEKYFVDKANIFKYQKTGDMLVVGDRVADRVRAAHPPVAPAASQPIPEEWALEIPGEHNRENAALAAATLTALGLSQEDVREGLESFEGVDGRLQFVRELHGVKIYNDNNATTPEATIAALRALGKDITLIVGGSEKGLALEELISEIKKAVSHITLLVHQNYQGSERLKKDLDAEGISYTEARDLQGAVDDAVKSARSGTILFSPAFASFGMFKNEYERNDQFLEIVRKMGGVA</sequence>
<evidence type="ECO:0000256" key="7">
    <source>
        <dbReference type="HAMAP-Rule" id="MF_00639"/>
    </source>
</evidence>
<dbReference type="HAMAP" id="MF_00639">
    <property type="entry name" value="MurD"/>
    <property type="match status" value="1"/>
</dbReference>
<dbReference type="UniPathway" id="UPA00219"/>
<dbReference type="SUPFAM" id="SSF51984">
    <property type="entry name" value="MurCD N-terminal domain"/>
    <property type="match status" value="1"/>
</dbReference>
<keyword evidence="7" id="KW-0573">Peptidoglycan synthesis</keyword>
<evidence type="ECO:0000256" key="2">
    <source>
        <dbReference type="ARBA" id="ARBA00004752"/>
    </source>
</evidence>
<dbReference type="Gene3D" id="3.40.50.720">
    <property type="entry name" value="NAD(P)-binding Rossmann-like Domain"/>
    <property type="match status" value="1"/>
</dbReference>
<accession>A0A1F6CIY6</accession>
<keyword evidence="3 7" id="KW-0963">Cytoplasm</keyword>
<evidence type="ECO:0000259" key="9">
    <source>
        <dbReference type="Pfam" id="PF08245"/>
    </source>
</evidence>
<evidence type="ECO:0000256" key="4">
    <source>
        <dbReference type="ARBA" id="ARBA00022598"/>
    </source>
</evidence>
<dbReference type="GO" id="GO:0005737">
    <property type="term" value="C:cytoplasm"/>
    <property type="evidence" value="ECO:0007669"/>
    <property type="project" value="UniProtKB-SubCell"/>
</dbReference>
<keyword evidence="5 7" id="KW-0547">Nucleotide-binding</keyword>
<feature type="binding site" evidence="7">
    <location>
        <begin position="125"/>
        <end position="131"/>
    </location>
    <ligand>
        <name>ATP</name>
        <dbReference type="ChEBI" id="CHEBI:30616"/>
    </ligand>
</feature>
<dbReference type="PANTHER" id="PTHR43692">
    <property type="entry name" value="UDP-N-ACETYLMURAMOYLALANINE--D-GLUTAMATE LIGASE"/>
    <property type="match status" value="1"/>
</dbReference>
<evidence type="ECO:0000256" key="1">
    <source>
        <dbReference type="ARBA" id="ARBA00004496"/>
    </source>
</evidence>
<comment type="pathway">
    <text evidence="2 7">Cell wall biogenesis; peptidoglycan biosynthesis.</text>
</comment>
<dbReference type="InterPro" id="IPR013221">
    <property type="entry name" value="Mur_ligase_cen"/>
</dbReference>
<keyword evidence="7" id="KW-0961">Cell wall biogenesis/degradation</keyword>
<evidence type="ECO:0000256" key="5">
    <source>
        <dbReference type="ARBA" id="ARBA00022741"/>
    </source>
</evidence>
<dbReference type="GO" id="GO:0005524">
    <property type="term" value="F:ATP binding"/>
    <property type="evidence" value="ECO:0007669"/>
    <property type="project" value="UniProtKB-UniRule"/>
</dbReference>
<dbReference type="AlphaFoldDB" id="A0A1F6CIY6"/>
<dbReference type="Pfam" id="PF02875">
    <property type="entry name" value="Mur_ligase_C"/>
    <property type="match status" value="1"/>
</dbReference>
<dbReference type="GO" id="GO:0008360">
    <property type="term" value="P:regulation of cell shape"/>
    <property type="evidence" value="ECO:0007669"/>
    <property type="project" value="UniProtKB-KW"/>
</dbReference>
<reference evidence="10 11" key="1">
    <citation type="journal article" date="2016" name="Nat. Commun.">
        <title>Thousands of microbial genomes shed light on interconnected biogeochemical processes in an aquifer system.</title>
        <authorList>
            <person name="Anantharaman K."/>
            <person name="Brown C.T."/>
            <person name="Hug L.A."/>
            <person name="Sharon I."/>
            <person name="Castelle C.J."/>
            <person name="Probst A.J."/>
            <person name="Thomas B.C."/>
            <person name="Singh A."/>
            <person name="Wilkins M.J."/>
            <person name="Karaoz U."/>
            <person name="Brodie E.L."/>
            <person name="Williams K.H."/>
            <person name="Hubbard S.S."/>
            <person name="Banfield J.F."/>
        </authorList>
    </citation>
    <scope>NUCLEOTIDE SEQUENCE [LARGE SCALE GENOMIC DNA]</scope>
</reference>
<dbReference type="Pfam" id="PF08245">
    <property type="entry name" value="Mur_ligase_M"/>
    <property type="match status" value="1"/>
</dbReference>
<feature type="domain" description="Mur ligase central" evidence="9">
    <location>
        <begin position="123"/>
        <end position="239"/>
    </location>
</feature>
<dbReference type="InterPro" id="IPR004101">
    <property type="entry name" value="Mur_ligase_C"/>
</dbReference>
<gene>
    <name evidence="7" type="primary">murD</name>
    <name evidence="10" type="ORF">A2704_05020</name>
</gene>
<dbReference type="EMBL" id="MFKW01000079">
    <property type="protein sequence ID" value="OGG49213.1"/>
    <property type="molecule type" value="Genomic_DNA"/>
</dbReference>
<keyword evidence="6 7" id="KW-0067">ATP-binding</keyword>
<dbReference type="EC" id="6.3.2.9" evidence="7"/>
<organism evidence="10 11">
    <name type="scientific">Candidatus Kaiserbacteria bacterium RIFCSPHIGHO2_01_FULL_54_36b</name>
    <dbReference type="NCBI Taxonomy" id="1798483"/>
    <lineage>
        <taxon>Bacteria</taxon>
        <taxon>Candidatus Kaiseribacteriota</taxon>
    </lineage>
</organism>
<dbReference type="Proteomes" id="UP000176445">
    <property type="component" value="Unassembled WGS sequence"/>
</dbReference>
<dbReference type="Gene3D" id="3.90.190.20">
    <property type="entry name" value="Mur ligase, C-terminal domain"/>
    <property type="match status" value="1"/>
</dbReference>
<comment type="subcellular location">
    <subcellularLocation>
        <location evidence="1 7">Cytoplasm</location>
    </subcellularLocation>
</comment>
<keyword evidence="4 7" id="KW-0436">Ligase</keyword>
<comment type="catalytic activity">
    <reaction evidence="7">
        <text>UDP-N-acetyl-alpha-D-muramoyl-L-alanine + D-glutamate + ATP = UDP-N-acetyl-alpha-D-muramoyl-L-alanyl-D-glutamate + ADP + phosphate + H(+)</text>
        <dbReference type="Rhea" id="RHEA:16429"/>
        <dbReference type="ChEBI" id="CHEBI:15378"/>
        <dbReference type="ChEBI" id="CHEBI:29986"/>
        <dbReference type="ChEBI" id="CHEBI:30616"/>
        <dbReference type="ChEBI" id="CHEBI:43474"/>
        <dbReference type="ChEBI" id="CHEBI:83898"/>
        <dbReference type="ChEBI" id="CHEBI:83900"/>
        <dbReference type="ChEBI" id="CHEBI:456216"/>
        <dbReference type="EC" id="6.3.2.9"/>
    </reaction>
</comment>
<dbReference type="InterPro" id="IPR005762">
    <property type="entry name" value="MurD"/>
</dbReference>
<evidence type="ECO:0000313" key="11">
    <source>
        <dbReference type="Proteomes" id="UP000176445"/>
    </source>
</evidence>
<protein>
    <recommendedName>
        <fullName evidence="7">UDP-N-acetylmuramoylalanine--D-glutamate ligase</fullName>
        <ecNumber evidence="7">6.3.2.9</ecNumber>
    </recommendedName>
    <alternativeName>
        <fullName evidence="7">D-glutamic acid-adding enzyme</fullName>
    </alternativeName>
    <alternativeName>
        <fullName evidence="7">UDP-N-acetylmuramoyl-L-alanyl-D-glutamate synthetase</fullName>
    </alternativeName>
</protein>
<dbReference type="GO" id="GO:0008764">
    <property type="term" value="F:UDP-N-acetylmuramoylalanine-D-glutamate ligase activity"/>
    <property type="evidence" value="ECO:0007669"/>
    <property type="project" value="UniProtKB-UniRule"/>
</dbReference>
<dbReference type="GO" id="GO:0071555">
    <property type="term" value="P:cell wall organization"/>
    <property type="evidence" value="ECO:0007669"/>
    <property type="project" value="UniProtKB-KW"/>
</dbReference>
<dbReference type="InterPro" id="IPR036565">
    <property type="entry name" value="Mur-like_cat_sf"/>
</dbReference>
<comment type="function">
    <text evidence="7">Cell wall formation. Catalyzes the addition of glutamate to the nucleotide precursor UDP-N-acetylmuramoyl-L-alanine (UMA).</text>
</comment>
<dbReference type="GO" id="GO:0009252">
    <property type="term" value="P:peptidoglycan biosynthetic process"/>
    <property type="evidence" value="ECO:0007669"/>
    <property type="project" value="UniProtKB-UniRule"/>
</dbReference>
<dbReference type="InterPro" id="IPR036615">
    <property type="entry name" value="Mur_ligase_C_dom_sf"/>
</dbReference>
<proteinExistence type="inferred from homology"/>
<keyword evidence="7" id="KW-0133">Cell shape</keyword>
<evidence type="ECO:0000259" key="8">
    <source>
        <dbReference type="Pfam" id="PF02875"/>
    </source>
</evidence>
<evidence type="ECO:0000256" key="6">
    <source>
        <dbReference type="ARBA" id="ARBA00022840"/>
    </source>
</evidence>
<evidence type="ECO:0000313" key="10">
    <source>
        <dbReference type="EMBL" id="OGG49213.1"/>
    </source>
</evidence>
<comment type="caution">
    <text evidence="10">The sequence shown here is derived from an EMBL/GenBank/DDBJ whole genome shotgun (WGS) entry which is preliminary data.</text>
</comment>
<dbReference type="GO" id="GO:0051301">
    <property type="term" value="P:cell division"/>
    <property type="evidence" value="ECO:0007669"/>
    <property type="project" value="UniProtKB-KW"/>
</dbReference>
<dbReference type="PANTHER" id="PTHR43692:SF1">
    <property type="entry name" value="UDP-N-ACETYLMURAMOYLALANINE--D-GLUTAMATE LIGASE"/>
    <property type="match status" value="1"/>
</dbReference>
<feature type="domain" description="Mur ligase C-terminal" evidence="8">
    <location>
        <begin position="307"/>
        <end position="418"/>
    </location>
</feature>
<dbReference type="Gene3D" id="3.40.1190.10">
    <property type="entry name" value="Mur-like, catalytic domain"/>
    <property type="match status" value="2"/>
</dbReference>
<dbReference type="SUPFAM" id="SSF53244">
    <property type="entry name" value="MurD-like peptide ligases, peptide-binding domain"/>
    <property type="match status" value="1"/>
</dbReference>
<keyword evidence="7" id="KW-0131">Cell cycle</keyword>
<evidence type="ECO:0000256" key="3">
    <source>
        <dbReference type="ARBA" id="ARBA00022490"/>
    </source>
</evidence>
<name>A0A1F6CIY6_9BACT</name>
<dbReference type="SUPFAM" id="SSF53623">
    <property type="entry name" value="MurD-like peptide ligases, catalytic domain"/>
    <property type="match status" value="1"/>
</dbReference>
<dbReference type="Pfam" id="PF21799">
    <property type="entry name" value="MurD-like_N"/>
    <property type="match status" value="1"/>
</dbReference>